<accession>A0A916XJE2</accession>
<dbReference type="Proteomes" id="UP000637423">
    <property type="component" value="Unassembled WGS sequence"/>
</dbReference>
<feature type="transmembrane region" description="Helical" evidence="1">
    <location>
        <begin position="50"/>
        <end position="73"/>
    </location>
</feature>
<reference evidence="2" key="2">
    <citation type="submission" date="2020-09" db="EMBL/GenBank/DDBJ databases">
        <authorList>
            <person name="Sun Q."/>
            <person name="Zhou Y."/>
        </authorList>
    </citation>
    <scope>NUCLEOTIDE SEQUENCE</scope>
    <source>
        <strain evidence="2">CGMCC 1.10998</strain>
    </source>
</reference>
<feature type="transmembrane region" description="Helical" evidence="1">
    <location>
        <begin position="231"/>
        <end position="257"/>
    </location>
</feature>
<feature type="transmembrane region" description="Helical" evidence="1">
    <location>
        <begin position="93"/>
        <end position="121"/>
    </location>
</feature>
<feature type="transmembrane region" description="Helical" evidence="1">
    <location>
        <begin position="202"/>
        <end position="225"/>
    </location>
</feature>
<protein>
    <recommendedName>
        <fullName evidence="4">DUF4184 family protein</fullName>
    </recommendedName>
</protein>
<feature type="transmembrane region" description="Helical" evidence="1">
    <location>
        <begin position="155"/>
        <end position="172"/>
    </location>
</feature>
<dbReference type="AlphaFoldDB" id="A0A916XJE2"/>
<name>A0A916XJE2_9BURK</name>
<reference evidence="2" key="1">
    <citation type="journal article" date="2014" name="Int. J. Syst. Evol. Microbiol.">
        <title>Complete genome sequence of Corynebacterium casei LMG S-19264T (=DSM 44701T), isolated from a smear-ripened cheese.</title>
        <authorList>
            <consortium name="US DOE Joint Genome Institute (JGI-PGF)"/>
            <person name="Walter F."/>
            <person name="Albersmeier A."/>
            <person name="Kalinowski J."/>
            <person name="Ruckert C."/>
        </authorList>
    </citation>
    <scope>NUCLEOTIDE SEQUENCE</scope>
    <source>
        <strain evidence="2">CGMCC 1.10998</strain>
    </source>
</reference>
<sequence>MPFTLSHPAAVLPLHKLLGRRSSISAMAIGSMAPDFAYFLPGIHGLMTHSLAGILIFCLPAGLLAYFIFHLLIKRPACLLLPEFLLSRLRGQVFGAGTLPSVSIWVLACSVMLGAATHIAWDALTHRNSAVVNHVDLLRSVVFTVDGSQVYLYKLLQHLSTALGLLVLAWWVQSWLTQPATPADSDLLKDTNQLEPPASLKVYIAGGIFIASALCCAAAGFLHWGFSLERWLFHVTVAGISGFVLALLCYCTAWTAWTATAGAGQRGY</sequence>
<evidence type="ECO:0000313" key="3">
    <source>
        <dbReference type="Proteomes" id="UP000637423"/>
    </source>
</evidence>
<dbReference type="InterPro" id="IPR025238">
    <property type="entry name" value="DUF4184"/>
</dbReference>
<gene>
    <name evidence="2" type="ORF">GCM10011396_26130</name>
</gene>
<keyword evidence="1" id="KW-0472">Membrane</keyword>
<evidence type="ECO:0000313" key="2">
    <source>
        <dbReference type="EMBL" id="GGC77738.1"/>
    </source>
</evidence>
<feature type="transmembrane region" description="Helical" evidence="1">
    <location>
        <begin position="24"/>
        <end position="44"/>
    </location>
</feature>
<comment type="caution">
    <text evidence="2">The sequence shown here is derived from an EMBL/GenBank/DDBJ whole genome shotgun (WGS) entry which is preliminary data.</text>
</comment>
<proteinExistence type="predicted"/>
<organism evidence="2 3">
    <name type="scientific">Undibacterium terreum</name>
    <dbReference type="NCBI Taxonomy" id="1224302"/>
    <lineage>
        <taxon>Bacteria</taxon>
        <taxon>Pseudomonadati</taxon>
        <taxon>Pseudomonadota</taxon>
        <taxon>Betaproteobacteria</taxon>
        <taxon>Burkholderiales</taxon>
        <taxon>Oxalobacteraceae</taxon>
        <taxon>Undibacterium</taxon>
    </lineage>
</organism>
<dbReference type="EMBL" id="BMED01000002">
    <property type="protein sequence ID" value="GGC77738.1"/>
    <property type="molecule type" value="Genomic_DNA"/>
</dbReference>
<dbReference type="Pfam" id="PF13803">
    <property type="entry name" value="DUF4184"/>
    <property type="match status" value="1"/>
</dbReference>
<evidence type="ECO:0000256" key="1">
    <source>
        <dbReference type="SAM" id="Phobius"/>
    </source>
</evidence>
<dbReference type="RefSeq" id="WP_188566459.1">
    <property type="nucleotide sequence ID" value="NZ_BMED01000002.1"/>
</dbReference>
<keyword evidence="1" id="KW-1133">Transmembrane helix</keyword>
<keyword evidence="1" id="KW-0812">Transmembrane</keyword>
<keyword evidence="3" id="KW-1185">Reference proteome</keyword>
<evidence type="ECO:0008006" key="4">
    <source>
        <dbReference type="Google" id="ProtNLM"/>
    </source>
</evidence>